<organism evidence="1 2">
    <name type="scientific">Rhizorhabdus dicambivorans</name>
    <dbReference type="NCBI Taxonomy" id="1850238"/>
    <lineage>
        <taxon>Bacteria</taxon>
        <taxon>Pseudomonadati</taxon>
        <taxon>Pseudomonadota</taxon>
        <taxon>Alphaproteobacteria</taxon>
        <taxon>Sphingomonadales</taxon>
        <taxon>Sphingomonadaceae</taxon>
        <taxon>Rhizorhabdus</taxon>
    </lineage>
</organism>
<gene>
    <name evidence="1" type="ORF">COO09_23360</name>
</gene>
<comment type="caution">
    <text evidence="1">The sequence shown here is derived from an EMBL/GenBank/DDBJ whole genome shotgun (WGS) entry which is preliminary data.</text>
</comment>
<protein>
    <submittedName>
        <fullName evidence="1">Uncharacterized protein</fullName>
    </submittedName>
</protein>
<dbReference type="EMBL" id="NWUF01000043">
    <property type="protein sequence ID" value="PCE39838.1"/>
    <property type="molecule type" value="Genomic_DNA"/>
</dbReference>
<evidence type="ECO:0000313" key="2">
    <source>
        <dbReference type="Proteomes" id="UP000218934"/>
    </source>
</evidence>
<accession>A0A2A4FQW2</accession>
<dbReference type="KEGG" id="rdi:CMV14_26300"/>
<dbReference type="AlphaFoldDB" id="A0A2A4FQW2"/>
<sequence length="69" mass="8029">MPFRMDRRPLRSASWKANSRRWSWARSWQDGRGGWANPIHQQKACRQSRLIMGMPGGRIALAIRGGRRP</sequence>
<evidence type="ECO:0000313" key="1">
    <source>
        <dbReference type="EMBL" id="PCE39838.1"/>
    </source>
</evidence>
<keyword evidence="2" id="KW-1185">Reference proteome</keyword>
<reference evidence="1 2" key="1">
    <citation type="submission" date="2017-09" db="EMBL/GenBank/DDBJ databases">
        <title>The Catabolism of 3,6-Dichlorosalicylic acid is Initiated by the Cytochrome P450 Monooxygenase DsmABC in Rhizorhabdus dicambivorans Ndbn-20.</title>
        <authorList>
            <person name="Na L."/>
        </authorList>
    </citation>
    <scope>NUCLEOTIDE SEQUENCE [LARGE SCALE GENOMIC DNA]</scope>
    <source>
        <strain evidence="1 2">Ndbn-20m</strain>
    </source>
</reference>
<proteinExistence type="predicted"/>
<dbReference type="Proteomes" id="UP000218934">
    <property type="component" value="Unassembled WGS sequence"/>
</dbReference>
<dbReference type="KEGG" id="rdi:CMV14_26150"/>
<name>A0A2A4FQW2_9SPHN</name>